<keyword evidence="5" id="KW-0677">Repeat</keyword>
<evidence type="ECO:0000256" key="7">
    <source>
        <dbReference type="ARBA" id="ARBA00023136"/>
    </source>
</evidence>
<protein>
    <recommendedName>
        <fullName evidence="14">RHOMBOID-like protein</fullName>
    </recommendedName>
</protein>
<organism evidence="12 13">
    <name type="scientific">Penstemon davidsonii</name>
    <dbReference type="NCBI Taxonomy" id="160366"/>
    <lineage>
        <taxon>Eukaryota</taxon>
        <taxon>Viridiplantae</taxon>
        <taxon>Streptophyta</taxon>
        <taxon>Embryophyta</taxon>
        <taxon>Tracheophyta</taxon>
        <taxon>Spermatophyta</taxon>
        <taxon>Magnoliopsida</taxon>
        <taxon>eudicotyledons</taxon>
        <taxon>Gunneridae</taxon>
        <taxon>Pentapetalae</taxon>
        <taxon>asterids</taxon>
        <taxon>lamiids</taxon>
        <taxon>Lamiales</taxon>
        <taxon>Plantaginaceae</taxon>
        <taxon>Cheloneae</taxon>
        <taxon>Penstemon</taxon>
    </lineage>
</organism>
<dbReference type="Pfam" id="PF01535">
    <property type="entry name" value="PPR"/>
    <property type="match status" value="4"/>
</dbReference>
<comment type="similarity">
    <text evidence="3">Belongs to the peptidase S54 family.</text>
</comment>
<evidence type="ECO:0008006" key="14">
    <source>
        <dbReference type="Google" id="ProtNLM"/>
    </source>
</evidence>
<accession>A0ABR0DCC7</accession>
<evidence type="ECO:0000256" key="2">
    <source>
        <dbReference type="ARBA" id="ARBA00006643"/>
    </source>
</evidence>
<evidence type="ECO:0000259" key="11">
    <source>
        <dbReference type="Pfam" id="PF14432"/>
    </source>
</evidence>
<name>A0ABR0DCC7_9LAMI</name>
<reference evidence="12 13" key="1">
    <citation type="journal article" date="2023" name="bioRxiv">
        <title>Genome report: Whole genome sequence and annotation of Penstemon davidsonii.</title>
        <authorList>
            <person name="Ostevik K.L."/>
            <person name="Alabady M."/>
            <person name="Zhang M."/>
            <person name="Rausher M.D."/>
        </authorList>
    </citation>
    <scope>NUCLEOTIDE SEQUENCE [LARGE SCALE GENOMIC DNA]</scope>
    <source>
        <strain evidence="12">DNT005</strain>
        <tissue evidence="12">Whole leaf</tissue>
    </source>
</reference>
<comment type="subcellular location">
    <subcellularLocation>
        <location evidence="1">Membrane</location>
        <topology evidence="1">Multi-pass membrane protein</topology>
    </subcellularLocation>
</comment>
<feature type="transmembrane region" description="Helical" evidence="9">
    <location>
        <begin position="908"/>
        <end position="929"/>
    </location>
</feature>
<comment type="caution">
    <text evidence="12">The sequence shown here is derived from an EMBL/GenBank/DDBJ whole genome shotgun (WGS) entry which is preliminary data.</text>
</comment>
<dbReference type="Pfam" id="PF14432">
    <property type="entry name" value="DYW_deaminase"/>
    <property type="match status" value="1"/>
</dbReference>
<feature type="transmembrane region" description="Helical" evidence="9">
    <location>
        <begin position="1063"/>
        <end position="1085"/>
    </location>
</feature>
<evidence type="ECO:0000256" key="3">
    <source>
        <dbReference type="ARBA" id="ARBA00009045"/>
    </source>
</evidence>
<dbReference type="PANTHER" id="PTHR47926:SF386">
    <property type="entry name" value="PENTATRICOPEPTIDE REPEAT-CONTAINING PROTEIN"/>
    <property type="match status" value="1"/>
</dbReference>
<feature type="domain" description="DYW" evidence="11">
    <location>
        <begin position="734"/>
        <end position="819"/>
    </location>
</feature>
<keyword evidence="13" id="KW-1185">Reference proteome</keyword>
<feature type="domain" description="Peptidase S54 rhomboid" evidence="10">
    <location>
        <begin position="899"/>
        <end position="1035"/>
    </location>
</feature>
<comment type="similarity">
    <text evidence="2">Belongs to the PPR family. PCMP-H subfamily.</text>
</comment>
<sequence>MLVFLVESVDIPVGRHMNNRSYGCTYWIGCPWKGLPCCPSDSYILSEPKKFSGIKGEETTKSNFRNSRLDNWNSPGIIGSSCSVLQHVLSRNTTASLYQVRQAHAQLLRTSLFDLPHYTTKLISLYANHRRLSDAKNLLNSLLKPDLLSYTTLINASSKLNDFKGVLSLFSQMLSNKLFPDAHVLPSIIKACAGLLAVNVGKQVHGFSLTSGLSLDPFVESSLIHFYVKCDEIIAAHKLFDNMAARDVVSWSALAAGYARKGEVVNAKKVFDQVQNLGFEPNSVSWNGMIAGFNQSGCILDAVLMFQKMHLQGFKSDGTSISSVLPAIGDLGYLSTGSQVHGYVMKMGFYVDKCIVSALIDMYGKCQCPLDMTRVFEETGQVDIGACNALIAGLSRHGLVDKALKVFRELHGREMELNVVSWTSIIACCSQHGKDIEALELFREMQAAGVIPNFVTIPCLLPACGNIAALMHGKAAHCFSLKRDITSDVYVGSALIDMYANCGKIQLARCFFDRMPIRNLVCWNVMLGAYAMHGNAKEAIEIFLSMQRSGQKADAVSFTSLLSACSQSGLTEEGRYYFESMTKDHGVEARLEHYACIVSLLGRAGKLEEAYSMIKNMPFEPDSCVWGALLSSCRLHHNMRLGEVAAGKLFELEPENPGNYILLSNIYASKGKFNEVDRVRDIMRDKGLRKNPGCSWIELKNKVHMLLAGDKSLPQMSQVLDKLDKLSIEMKKAGYLPNTDYVLQDVEEQEKEHILCGHSEKLAVVFGLLNTSEGSPLRVTKNLRICGDCHAVIKFISRFEKREIFVRDTNRYHHFKDVKAPALLSWATSATSYEIRMTSSLGDAPFRERVKGTNVLLFPNTGLQPQKVPFVQDRKVWMEIILRLEKLGALEWNKIVHGNEAWRLITCIWLHAGVIHLLANMLSLVFIGIRLEQQFGFIRVGGIYLVSGIGGSILSSLFIQRSISVGASGALFGLLGAMLAELLTNWTIYTNKAAALFTLVIIIAINLAVGILPHVDNFAHIGGFLSGFLLGFVLLIRPQFGWSEQRHLPANTRLKSKYTVYQYVFWIGATVLLIIGFTVGLVMLFKGESANERCSWCHYLSCVPTSRWSCNN</sequence>
<dbReference type="InterPro" id="IPR002885">
    <property type="entry name" value="PPR_rpt"/>
</dbReference>
<dbReference type="PANTHER" id="PTHR47926">
    <property type="entry name" value="PENTATRICOPEPTIDE REPEAT-CONTAINING PROTEIN"/>
    <property type="match status" value="1"/>
</dbReference>
<feature type="transmembrane region" description="Helical" evidence="9">
    <location>
        <begin position="941"/>
        <end position="959"/>
    </location>
</feature>
<feature type="repeat" description="PPR" evidence="8">
    <location>
        <begin position="519"/>
        <end position="553"/>
    </location>
</feature>
<evidence type="ECO:0000256" key="9">
    <source>
        <dbReference type="SAM" id="Phobius"/>
    </source>
</evidence>
<feature type="transmembrane region" description="Helical" evidence="9">
    <location>
        <begin position="1018"/>
        <end position="1036"/>
    </location>
</feature>
<feature type="repeat" description="PPR" evidence="8">
    <location>
        <begin position="383"/>
        <end position="417"/>
    </location>
</feature>
<evidence type="ECO:0000256" key="4">
    <source>
        <dbReference type="ARBA" id="ARBA00022692"/>
    </source>
</evidence>
<feature type="repeat" description="PPR" evidence="8">
    <location>
        <begin position="247"/>
        <end position="281"/>
    </location>
</feature>
<dbReference type="Pfam" id="PF13041">
    <property type="entry name" value="PPR_2"/>
    <property type="match status" value="3"/>
</dbReference>
<dbReference type="Gene3D" id="1.20.1540.10">
    <property type="entry name" value="Rhomboid-like"/>
    <property type="match status" value="1"/>
</dbReference>
<evidence type="ECO:0000313" key="12">
    <source>
        <dbReference type="EMBL" id="KAK4486448.1"/>
    </source>
</evidence>
<dbReference type="InterPro" id="IPR022764">
    <property type="entry name" value="Peptidase_S54_rhomboid_dom"/>
</dbReference>
<evidence type="ECO:0000256" key="1">
    <source>
        <dbReference type="ARBA" id="ARBA00004141"/>
    </source>
</evidence>
<keyword evidence="7 9" id="KW-0472">Membrane</keyword>
<proteinExistence type="inferred from homology"/>
<dbReference type="Gene3D" id="1.25.40.10">
    <property type="entry name" value="Tetratricopeptide repeat domain"/>
    <property type="match status" value="4"/>
</dbReference>
<dbReference type="NCBIfam" id="TIGR00756">
    <property type="entry name" value="PPR"/>
    <property type="match status" value="7"/>
</dbReference>
<evidence type="ECO:0000259" key="10">
    <source>
        <dbReference type="Pfam" id="PF01694"/>
    </source>
</evidence>
<feature type="transmembrane region" description="Helical" evidence="9">
    <location>
        <begin position="965"/>
        <end position="986"/>
    </location>
</feature>
<evidence type="ECO:0000256" key="6">
    <source>
        <dbReference type="ARBA" id="ARBA00022989"/>
    </source>
</evidence>
<feature type="repeat" description="PPR" evidence="8">
    <location>
        <begin position="282"/>
        <end position="316"/>
    </location>
</feature>
<dbReference type="InterPro" id="IPR046960">
    <property type="entry name" value="PPR_At4g14850-like_plant"/>
</dbReference>
<dbReference type="InterPro" id="IPR046848">
    <property type="entry name" value="E_motif"/>
</dbReference>
<feature type="repeat" description="PPR" evidence="8">
    <location>
        <begin position="554"/>
        <end position="584"/>
    </location>
</feature>
<evidence type="ECO:0000313" key="13">
    <source>
        <dbReference type="Proteomes" id="UP001291926"/>
    </source>
</evidence>
<feature type="transmembrane region" description="Helical" evidence="9">
    <location>
        <begin position="993"/>
        <end position="1012"/>
    </location>
</feature>
<keyword evidence="4 9" id="KW-0812">Transmembrane</keyword>
<keyword evidence="6 9" id="KW-1133">Transmembrane helix</keyword>
<dbReference type="Proteomes" id="UP001291926">
    <property type="component" value="Unassembled WGS sequence"/>
</dbReference>
<feature type="repeat" description="PPR" evidence="8">
    <location>
        <begin position="146"/>
        <end position="180"/>
    </location>
</feature>
<dbReference type="InterPro" id="IPR032867">
    <property type="entry name" value="DYW_dom"/>
</dbReference>
<dbReference type="InterPro" id="IPR011990">
    <property type="entry name" value="TPR-like_helical_dom_sf"/>
</dbReference>
<dbReference type="EMBL" id="JAYDYQ010002533">
    <property type="protein sequence ID" value="KAK4486448.1"/>
    <property type="molecule type" value="Genomic_DNA"/>
</dbReference>
<evidence type="ECO:0000256" key="8">
    <source>
        <dbReference type="PROSITE-ProRule" id="PRU00708"/>
    </source>
</evidence>
<feature type="repeat" description="PPR" evidence="8">
    <location>
        <begin position="418"/>
        <end position="452"/>
    </location>
</feature>
<dbReference type="InterPro" id="IPR035952">
    <property type="entry name" value="Rhomboid-like_sf"/>
</dbReference>
<gene>
    <name evidence="12" type="ORF">RD792_009126</name>
</gene>
<dbReference type="PROSITE" id="PS51375">
    <property type="entry name" value="PPR"/>
    <property type="match status" value="7"/>
</dbReference>
<dbReference type="SUPFAM" id="SSF144091">
    <property type="entry name" value="Rhomboid-like"/>
    <property type="match status" value="1"/>
</dbReference>
<evidence type="ECO:0000256" key="5">
    <source>
        <dbReference type="ARBA" id="ARBA00022737"/>
    </source>
</evidence>
<dbReference type="Pfam" id="PF20431">
    <property type="entry name" value="E_motif"/>
    <property type="match status" value="1"/>
</dbReference>
<dbReference type="Pfam" id="PF01694">
    <property type="entry name" value="Rhomboid"/>
    <property type="match status" value="1"/>
</dbReference>